<sequence>MVKHVSAEQVEIARNVDLLDYLQRKGEPLKKEGSYYRHQKHDSLVIKDQMYAWNSRDEKGAGVINFAKMFYGMSFPEAVEDLNRQGYRMKVVEQENPKQPYYYHHQYEVKDKIGPKTISLKNAKFTENR</sequence>
<accession>A0ABY4H3K8</accession>
<reference evidence="1 2" key="1">
    <citation type="submission" date="2022-04" db="EMBL/GenBank/DDBJ databases">
        <title>Halobacillus sp. isolated from saltern.</title>
        <authorList>
            <person name="Won M."/>
            <person name="Lee C.-M."/>
            <person name="Woen H.-Y."/>
            <person name="Kwon S.-W."/>
        </authorList>
    </citation>
    <scope>NUCLEOTIDE SEQUENCE [LARGE SCALE GENOMIC DNA]</scope>
    <source>
        <strain evidence="1 2">SSTM10-2</strain>
    </source>
</reference>
<name>A0ABY4H3K8_9BACI</name>
<dbReference type="RefSeq" id="WP_244754765.1">
    <property type="nucleotide sequence ID" value="NZ_CP095074.1"/>
</dbReference>
<evidence type="ECO:0008006" key="3">
    <source>
        <dbReference type="Google" id="ProtNLM"/>
    </source>
</evidence>
<dbReference type="SUPFAM" id="SSF57783">
    <property type="entry name" value="Zinc beta-ribbon"/>
    <property type="match status" value="1"/>
</dbReference>
<gene>
    <name evidence="1" type="ORF">MUO14_08280</name>
</gene>
<dbReference type="EMBL" id="CP095074">
    <property type="protein sequence ID" value="UOQ94909.1"/>
    <property type="molecule type" value="Genomic_DNA"/>
</dbReference>
<protein>
    <recommendedName>
        <fullName evidence="3">DUF3991 domain-containing protein</fullName>
    </recommendedName>
</protein>
<keyword evidence="2" id="KW-1185">Reference proteome</keyword>
<dbReference type="InterPro" id="IPR036977">
    <property type="entry name" value="DNA_primase_Znf_CHC2"/>
</dbReference>
<proteinExistence type="predicted"/>
<organism evidence="1 2">
    <name type="scientific">Halobacillus shinanisalinarum</name>
    <dbReference type="NCBI Taxonomy" id="2932258"/>
    <lineage>
        <taxon>Bacteria</taxon>
        <taxon>Bacillati</taxon>
        <taxon>Bacillota</taxon>
        <taxon>Bacilli</taxon>
        <taxon>Bacillales</taxon>
        <taxon>Bacillaceae</taxon>
        <taxon>Halobacillus</taxon>
    </lineage>
</organism>
<evidence type="ECO:0000313" key="2">
    <source>
        <dbReference type="Proteomes" id="UP000831880"/>
    </source>
</evidence>
<dbReference type="Proteomes" id="UP000831880">
    <property type="component" value="Chromosome"/>
</dbReference>
<evidence type="ECO:0000313" key="1">
    <source>
        <dbReference type="EMBL" id="UOQ94909.1"/>
    </source>
</evidence>
<dbReference type="Gene3D" id="3.90.580.10">
    <property type="entry name" value="Zinc finger, CHC2-type domain"/>
    <property type="match status" value="1"/>
</dbReference>